<proteinExistence type="predicted"/>
<evidence type="ECO:0000313" key="4">
    <source>
        <dbReference type="Proteomes" id="UP000007148"/>
    </source>
</evidence>
<name>G4THP9_SERID</name>
<evidence type="ECO:0000256" key="1">
    <source>
        <dbReference type="SAM" id="MobiDB-lite"/>
    </source>
</evidence>
<gene>
    <name evidence="3" type="ORF">PIIN_04777</name>
</gene>
<dbReference type="PANTHER" id="PTHR35043">
    <property type="entry name" value="TRANSCRIPTION FACTOR DOMAIN-CONTAINING PROTEIN"/>
    <property type="match status" value="1"/>
</dbReference>
<evidence type="ECO:0000313" key="3">
    <source>
        <dbReference type="EMBL" id="CCA70842.1"/>
    </source>
</evidence>
<feature type="region of interest" description="Disordered" evidence="1">
    <location>
        <begin position="148"/>
        <end position="169"/>
    </location>
</feature>
<sequence>MTSLVAVYLLSSRAASNTTECPLSCANQFRSLPGIVLSCITTIFLCIWVALHLNVPEPVDTRGLNRLCQFRTWIKWFFGCNIVPVVVTLLFPEWVLGIAVLQFTKATQLAKQIGCTRQQGFFIIMGGFHLFKRSQGYQIGSGGGGGGEACSPVRESAVEGGDGRSGHTASNQTINVEEAFGEPVHPLDEFDVWRLIKAGKLLLPTFAELQDKCKSDGLAKFLVIAQTLWFITQCIARKINNLQLTELEVVTLGYTLLTLSMYVAWWDKPYRVTFPVRVYEPLPRRTKEQERLKRKTKGLNFLEMVVGYAIGTQGGHVDLRSVKHVPMFHSGYSGMDDVSNLVAPVTTIIVGMLFGAVHFLAWSSPFPTIHVQYLWRFATMIIAVMPFAAVLGLFFAALIVDQCFGAARLLVLPLLLFPLIYFIGRGITIVIALKTLAGLPIDAYRDMEWSSFFPHI</sequence>
<organism evidence="3 4">
    <name type="scientific">Serendipita indica (strain DSM 11827)</name>
    <name type="common">Root endophyte fungus</name>
    <name type="synonym">Piriformospora indica</name>
    <dbReference type="NCBI Taxonomy" id="1109443"/>
    <lineage>
        <taxon>Eukaryota</taxon>
        <taxon>Fungi</taxon>
        <taxon>Dikarya</taxon>
        <taxon>Basidiomycota</taxon>
        <taxon>Agaricomycotina</taxon>
        <taxon>Agaricomycetes</taxon>
        <taxon>Sebacinales</taxon>
        <taxon>Serendipitaceae</taxon>
        <taxon>Serendipita</taxon>
    </lineage>
</organism>
<evidence type="ECO:0000256" key="2">
    <source>
        <dbReference type="SAM" id="Phobius"/>
    </source>
</evidence>
<dbReference type="Proteomes" id="UP000007148">
    <property type="component" value="Unassembled WGS sequence"/>
</dbReference>
<reference evidence="3 4" key="1">
    <citation type="journal article" date="2011" name="PLoS Pathog.">
        <title>Endophytic Life Strategies Decoded by Genome and Transcriptome Analyses of the Mutualistic Root Symbiont Piriformospora indica.</title>
        <authorList>
            <person name="Zuccaro A."/>
            <person name="Lahrmann U."/>
            <person name="Guldener U."/>
            <person name="Langen G."/>
            <person name="Pfiffi S."/>
            <person name="Biedenkopf D."/>
            <person name="Wong P."/>
            <person name="Samans B."/>
            <person name="Grimm C."/>
            <person name="Basiewicz M."/>
            <person name="Murat C."/>
            <person name="Martin F."/>
            <person name="Kogel K.H."/>
        </authorList>
    </citation>
    <scope>NUCLEOTIDE SEQUENCE [LARGE SCALE GENOMIC DNA]</scope>
    <source>
        <strain evidence="3 4">DSM 11827</strain>
    </source>
</reference>
<protein>
    <submittedName>
        <fullName evidence="3">Uncharacterized protein</fullName>
    </submittedName>
</protein>
<comment type="caution">
    <text evidence="3">The sequence shown here is derived from an EMBL/GenBank/DDBJ whole genome shotgun (WGS) entry which is preliminary data.</text>
</comment>
<dbReference type="HOGENOM" id="CLU_022883_6_1_1"/>
<dbReference type="OrthoDB" id="9451547at2759"/>
<dbReference type="PANTHER" id="PTHR35043:SF7">
    <property type="entry name" value="TRANSCRIPTION FACTOR DOMAIN-CONTAINING PROTEIN"/>
    <property type="match status" value="1"/>
</dbReference>
<keyword evidence="4" id="KW-1185">Reference proteome</keyword>
<feature type="transmembrane region" description="Helical" evidence="2">
    <location>
        <begin position="341"/>
        <end position="361"/>
    </location>
</feature>
<dbReference type="OMA" id="WVANELE"/>
<dbReference type="AlphaFoldDB" id="G4THP9"/>
<keyword evidence="2" id="KW-0812">Transmembrane</keyword>
<dbReference type="EMBL" id="CAFZ01000096">
    <property type="protein sequence ID" value="CCA70842.1"/>
    <property type="molecule type" value="Genomic_DNA"/>
</dbReference>
<accession>G4THP9</accession>
<dbReference type="eggNOG" id="ENOG502SPX8">
    <property type="taxonomic scope" value="Eukaryota"/>
</dbReference>
<feature type="transmembrane region" description="Helical" evidence="2">
    <location>
        <begin position="32"/>
        <end position="55"/>
    </location>
</feature>
<dbReference type="InParanoid" id="G4THP9"/>
<keyword evidence="2" id="KW-0472">Membrane</keyword>
<feature type="transmembrane region" description="Helical" evidence="2">
    <location>
        <begin position="247"/>
        <end position="265"/>
    </location>
</feature>
<feature type="transmembrane region" description="Helical" evidence="2">
    <location>
        <begin position="76"/>
        <end position="101"/>
    </location>
</feature>
<feature type="transmembrane region" description="Helical" evidence="2">
    <location>
        <begin position="373"/>
        <end position="400"/>
    </location>
</feature>
<keyword evidence="2" id="KW-1133">Transmembrane helix</keyword>
<feature type="transmembrane region" description="Helical" evidence="2">
    <location>
        <begin position="406"/>
        <end position="424"/>
    </location>
</feature>